<keyword evidence="4" id="KW-0449">Lipoprotein</keyword>
<dbReference type="PANTHER" id="PTHR12422">
    <property type="entry name" value="GH09096P"/>
    <property type="match status" value="1"/>
</dbReference>
<feature type="domain" description="CYRIA/CYRIB Rac1 binding" evidence="5">
    <location>
        <begin position="19"/>
        <end position="310"/>
    </location>
</feature>
<dbReference type="InterPro" id="IPR039789">
    <property type="entry name" value="CYRI"/>
</dbReference>
<sequence length="316" mass="35858">MGKIISNLSYRNDYKKCELNFEEAKPSDDAKAIFDLLKEMFEKSGRLKQELENYQDCTKEVREAMENPDDPEVVSRCFAVINERVAVGKRLYDFSLLAQNALDRFIEIFEPILSSTDALKPLLVNEQALVYQVIHLLASILKVDEAKLKKPALQNDLAFYRRVLPKVGIETELCISRNDVNNIISFLAEHIPLTRSISNNLAETAKDKTAVAELLAEMANGSFKIVHAKKFPPESPENIVFLQAMVLTIIVYDSLRPDGAFTSGSSINLRFILRFLQNSPISDFKEAKALCNHVRYGCNPDNYRKAPESIHSMFDF</sequence>
<comment type="similarity">
    <text evidence="2">Belongs to the CYRI family.</text>
</comment>
<dbReference type="Proteomes" id="UP001439008">
    <property type="component" value="Unassembled WGS sequence"/>
</dbReference>
<gene>
    <name evidence="6" type="primary">FAM49B_1</name>
    <name evidence="6" type="ORF">MHBO_001506</name>
</gene>
<reference evidence="6 7" key="1">
    <citation type="journal article" date="2024" name="BMC Biol.">
        <title>Comparative genomics of Ascetosporea gives new insight into the evolutionary basis for animal parasitism in Rhizaria.</title>
        <authorList>
            <person name="Hiltunen Thoren M."/>
            <person name="Onut-Brannstrom I."/>
            <person name="Alfjorden A."/>
            <person name="Peckova H."/>
            <person name="Swords F."/>
            <person name="Hooper C."/>
            <person name="Holzer A.S."/>
            <person name="Bass D."/>
            <person name="Burki F."/>
        </authorList>
    </citation>
    <scope>NUCLEOTIDE SEQUENCE [LARGE SCALE GENOMIC DNA]</scope>
    <source>
        <strain evidence="6">20-A016</strain>
    </source>
</reference>
<keyword evidence="3" id="KW-0472">Membrane</keyword>
<dbReference type="EMBL" id="JBDODL010000381">
    <property type="protein sequence ID" value="MES1919726.1"/>
    <property type="molecule type" value="Genomic_DNA"/>
</dbReference>
<evidence type="ECO:0000256" key="3">
    <source>
        <dbReference type="ARBA" id="ARBA00023136"/>
    </source>
</evidence>
<name>A0ABV2AJ66_9EUKA</name>
<dbReference type="Pfam" id="PF07159">
    <property type="entry name" value="CYRIA-B_Rac1-bd"/>
    <property type="match status" value="1"/>
</dbReference>
<organism evidence="6 7">
    <name type="scientific">Bonamia ostreae</name>
    <dbReference type="NCBI Taxonomy" id="126728"/>
    <lineage>
        <taxon>Eukaryota</taxon>
        <taxon>Sar</taxon>
        <taxon>Rhizaria</taxon>
        <taxon>Endomyxa</taxon>
        <taxon>Ascetosporea</taxon>
        <taxon>Haplosporida</taxon>
        <taxon>Bonamia</taxon>
    </lineage>
</organism>
<evidence type="ECO:0000256" key="2">
    <source>
        <dbReference type="ARBA" id="ARBA00005778"/>
    </source>
</evidence>
<evidence type="ECO:0000313" key="6">
    <source>
        <dbReference type="EMBL" id="MES1919726.1"/>
    </source>
</evidence>
<comment type="caution">
    <text evidence="6">The sequence shown here is derived from an EMBL/GenBank/DDBJ whole genome shotgun (WGS) entry which is preliminary data.</text>
</comment>
<evidence type="ECO:0000259" key="5">
    <source>
        <dbReference type="Pfam" id="PF07159"/>
    </source>
</evidence>
<dbReference type="InterPro" id="IPR009828">
    <property type="entry name" value="CYRIA/CYRIB_Rac1-bd"/>
</dbReference>
<evidence type="ECO:0000313" key="7">
    <source>
        <dbReference type="Proteomes" id="UP001439008"/>
    </source>
</evidence>
<comment type="subcellular location">
    <subcellularLocation>
        <location evidence="1">Membrane</location>
        <topology evidence="1">Lipid-anchor</topology>
    </subcellularLocation>
</comment>
<proteinExistence type="inferred from homology"/>
<evidence type="ECO:0000256" key="1">
    <source>
        <dbReference type="ARBA" id="ARBA00004635"/>
    </source>
</evidence>
<evidence type="ECO:0000256" key="4">
    <source>
        <dbReference type="ARBA" id="ARBA00023288"/>
    </source>
</evidence>
<keyword evidence="7" id="KW-1185">Reference proteome</keyword>
<accession>A0ABV2AJ66</accession>
<protein>
    <submittedName>
        <fullName evidence="6">Protein fam49b</fullName>
    </submittedName>
</protein>